<feature type="compositionally biased region" description="Basic residues" evidence="1">
    <location>
        <begin position="165"/>
        <end position="175"/>
    </location>
</feature>
<evidence type="ECO:0000256" key="1">
    <source>
        <dbReference type="SAM" id="MobiDB-lite"/>
    </source>
</evidence>
<comment type="caution">
    <text evidence="3">The sequence shown here is derived from an EMBL/GenBank/DDBJ whole genome shotgun (WGS) entry which is preliminary data.</text>
</comment>
<feature type="region of interest" description="Disordered" evidence="1">
    <location>
        <begin position="379"/>
        <end position="402"/>
    </location>
</feature>
<dbReference type="SMART" id="SM00767">
    <property type="entry name" value="DCD"/>
    <property type="match status" value="1"/>
</dbReference>
<dbReference type="PANTHER" id="PTHR46444:SF3">
    <property type="entry name" value="DCD (DEVELOPMENT AND CELL DEATH) DOMAIN PROTEIN"/>
    <property type="match status" value="1"/>
</dbReference>
<proteinExistence type="predicted"/>
<gene>
    <name evidence="3" type="ORF">L195_g007590</name>
</gene>
<dbReference type="Pfam" id="PF10539">
    <property type="entry name" value="Dev_Cell_Death"/>
    <property type="match status" value="1"/>
</dbReference>
<protein>
    <recommendedName>
        <fullName evidence="2">DCD domain-containing protein</fullName>
    </recommendedName>
</protein>
<dbReference type="AlphaFoldDB" id="A0A2K3P6T6"/>
<feature type="compositionally biased region" description="Basic residues" evidence="1">
    <location>
        <begin position="54"/>
        <end position="66"/>
    </location>
</feature>
<reference evidence="3 4" key="1">
    <citation type="journal article" date="2014" name="Am. J. Bot.">
        <title>Genome assembly and annotation for red clover (Trifolium pratense; Fabaceae).</title>
        <authorList>
            <person name="Istvanek J."/>
            <person name="Jaros M."/>
            <person name="Krenek A."/>
            <person name="Repkova J."/>
        </authorList>
    </citation>
    <scope>NUCLEOTIDE SEQUENCE [LARGE SCALE GENOMIC DNA]</scope>
    <source>
        <strain evidence="4">cv. Tatra</strain>
        <tissue evidence="3">Young leaves</tissue>
    </source>
</reference>
<feature type="compositionally biased region" description="Basic and acidic residues" evidence="1">
    <location>
        <begin position="230"/>
        <end position="242"/>
    </location>
</feature>
<name>A0A2K3P6T6_TRIPR</name>
<evidence type="ECO:0000313" key="4">
    <source>
        <dbReference type="Proteomes" id="UP000236291"/>
    </source>
</evidence>
<dbReference type="PANTHER" id="PTHR46444">
    <property type="entry name" value="DCD (DEVELOPMENT AND CELL DEATH) DOMAIN PROTEIN-RELATED"/>
    <property type="match status" value="1"/>
</dbReference>
<feature type="compositionally biased region" description="Basic and acidic residues" evidence="1">
    <location>
        <begin position="147"/>
        <end position="157"/>
    </location>
</feature>
<feature type="compositionally biased region" description="Low complexity" evidence="1">
    <location>
        <begin position="67"/>
        <end position="77"/>
    </location>
</feature>
<organism evidence="3 4">
    <name type="scientific">Trifolium pratense</name>
    <name type="common">Red clover</name>
    <dbReference type="NCBI Taxonomy" id="57577"/>
    <lineage>
        <taxon>Eukaryota</taxon>
        <taxon>Viridiplantae</taxon>
        <taxon>Streptophyta</taxon>
        <taxon>Embryophyta</taxon>
        <taxon>Tracheophyta</taxon>
        <taxon>Spermatophyta</taxon>
        <taxon>Magnoliopsida</taxon>
        <taxon>eudicotyledons</taxon>
        <taxon>Gunneridae</taxon>
        <taxon>Pentapetalae</taxon>
        <taxon>rosids</taxon>
        <taxon>fabids</taxon>
        <taxon>Fabales</taxon>
        <taxon>Fabaceae</taxon>
        <taxon>Papilionoideae</taxon>
        <taxon>50 kb inversion clade</taxon>
        <taxon>NPAAA clade</taxon>
        <taxon>Hologalegina</taxon>
        <taxon>IRL clade</taxon>
        <taxon>Trifolieae</taxon>
        <taxon>Trifolium</taxon>
    </lineage>
</organism>
<dbReference type="Proteomes" id="UP000236291">
    <property type="component" value="Unassembled WGS sequence"/>
</dbReference>
<feature type="domain" description="DCD" evidence="2">
    <location>
        <begin position="243"/>
        <end position="370"/>
    </location>
</feature>
<feature type="compositionally biased region" description="Basic and acidic residues" evidence="1">
    <location>
        <begin position="92"/>
        <end position="110"/>
    </location>
</feature>
<evidence type="ECO:0000259" key="2">
    <source>
        <dbReference type="PROSITE" id="PS51222"/>
    </source>
</evidence>
<dbReference type="InterPro" id="IPR013989">
    <property type="entry name" value="Dev_and_cell_death_domain"/>
</dbReference>
<accession>A0A2K3P6T6</accession>
<feature type="region of interest" description="Disordered" evidence="1">
    <location>
        <begin position="1"/>
        <end position="242"/>
    </location>
</feature>
<feature type="compositionally biased region" description="Basic and acidic residues" evidence="1">
    <location>
        <begin position="387"/>
        <end position="399"/>
    </location>
</feature>
<evidence type="ECO:0000313" key="3">
    <source>
        <dbReference type="EMBL" id="PNY10993.1"/>
    </source>
</evidence>
<feature type="compositionally biased region" description="Basic and acidic residues" evidence="1">
    <location>
        <begin position="122"/>
        <end position="134"/>
    </location>
</feature>
<reference evidence="3 4" key="2">
    <citation type="journal article" date="2017" name="Front. Plant Sci.">
        <title>Gene Classification and Mining of Molecular Markers Useful in Red Clover (Trifolium pratense) Breeding.</title>
        <authorList>
            <person name="Istvanek J."/>
            <person name="Dluhosova J."/>
            <person name="Dluhos P."/>
            <person name="Patkova L."/>
            <person name="Nedelnik J."/>
            <person name="Repkova J."/>
        </authorList>
    </citation>
    <scope>NUCLEOTIDE SEQUENCE [LARGE SCALE GENOMIC DNA]</scope>
    <source>
        <strain evidence="4">cv. Tatra</strain>
        <tissue evidence="3">Young leaves</tissue>
    </source>
</reference>
<feature type="compositionally biased region" description="Basic and acidic residues" evidence="1">
    <location>
        <begin position="177"/>
        <end position="220"/>
    </location>
</feature>
<dbReference type="STRING" id="57577.A0A2K3P6T6"/>
<sequence length="640" mass="73116">MDQEDGKNGAENPPEESSNPQTSEKDDSNKDTNAPEGSSKPELSDKKTPTSLKAKTKVLKKSKAGKLKTVNKGSQKIGGKGKNKKVVGNVDEQPKEKSENVKNNKGKEVENGSTSGKSPIAKNEKAENNKENKIQEGSTSGKSPVGKSEKDDNDKGIQKGTTSRNAKRRRGRLVKIGKLDQSEQKPDKTEQKLDKTEQKPDKTEQQPKNEENHRELDKGGRSRSNKTKRSGNDKPESSEKNREKVGGLIFMCNAKTKPDCFRYRVMAVPGGKKEVVLGIKPGTKLFLYDFDLKLLYGIYKASSAGGMKLEPRAFGGNFPAQVRFSVASDCLPLPESVFKNAIKENYNDKNKFKTELTIRQVRRLTALFRPVDIHSAVQPVRSPPKAKIRDREARDDVRGSRPRVHREIPNMLPYERDSRIERREEAPPRDLFLTEKSYRAYGLLGVSQANPVLDPYERDYERERRHNLDHPIYRTDERDYERERRDNHHMDHPIYRKDERDYERERHHHLEPRIYRNDAPSHGADRLRFNEDEHQAYYRSAVSDRVDDPYHPYRYGASPLDPYLPPVNREEIPSRSYLVGTDNLRRGEPVADSRLYSTHSAANALSEYNRMQRYHGAELETTTVPVSSRYSFAGPSYSLR</sequence>
<dbReference type="PROSITE" id="PS51222">
    <property type="entry name" value="DCD"/>
    <property type="match status" value="1"/>
</dbReference>
<dbReference type="EMBL" id="ASHM01004223">
    <property type="protein sequence ID" value="PNY10993.1"/>
    <property type="molecule type" value="Genomic_DNA"/>
</dbReference>